<dbReference type="Gene3D" id="1.50.10.20">
    <property type="match status" value="1"/>
</dbReference>
<keyword evidence="1" id="KW-0472">Membrane</keyword>
<dbReference type="AlphaFoldDB" id="A0A8C4SUC3"/>
<proteinExistence type="predicted"/>
<keyword evidence="1" id="KW-0812">Transmembrane</keyword>
<dbReference type="Gene3D" id="2.60.120.1540">
    <property type="match status" value="1"/>
</dbReference>
<dbReference type="GeneTree" id="ENSGT00940000162996"/>
<feature type="transmembrane region" description="Helical" evidence="1">
    <location>
        <begin position="140"/>
        <end position="159"/>
    </location>
</feature>
<reference evidence="3" key="2">
    <citation type="submission" date="2025-08" db="UniProtKB">
        <authorList>
            <consortium name="Ensembl"/>
        </authorList>
    </citation>
    <scope>IDENTIFICATION</scope>
</reference>
<dbReference type="Proteomes" id="UP000694620">
    <property type="component" value="Chromosome 9"/>
</dbReference>
<accession>A0A8C4SUC3</accession>
<dbReference type="InterPro" id="IPR036595">
    <property type="entry name" value="A-macroglobulin_rcpt-bd_sf"/>
</dbReference>
<evidence type="ECO:0000256" key="1">
    <source>
        <dbReference type="SAM" id="Phobius"/>
    </source>
</evidence>
<organism evidence="3 4">
    <name type="scientific">Erpetoichthys calabaricus</name>
    <name type="common">Rope fish</name>
    <name type="synonym">Calamoichthys calabaricus</name>
    <dbReference type="NCBI Taxonomy" id="27687"/>
    <lineage>
        <taxon>Eukaryota</taxon>
        <taxon>Metazoa</taxon>
        <taxon>Chordata</taxon>
        <taxon>Craniata</taxon>
        <taxon>Vertebrata</taxon>
        <taxon>Euteleostomi</taxon>
        <taxon>Actinopterygii</taxon>
        <taxon>Polypteriformes</taxon>
        <taxon>Polypteridae</taxon>
        <taxon>Erpetoichthys</taxon>
    </lineage>
</organism>
<feature type="domain" description="Alpha-macroglobulin receptor-binding" evidence="2">
    <location>
        <begin position="342"/>
        <end position="432"/>
    </location>
</feature>
<dbReference type="PANTHER" id="PTHR11412">
    <property type="entry name" value="MACROGLOBULIN / COMPLEMENT"/>
    <property type="match status" value="1"/>
</dbReference>
<feature type="transmembrane region" description="Helical" evidence="1">
    <location>
        <begin position="12"/>
        <end position="29"/>
    </location>
</feature>
<dbReference type="InterPro" id="IPR050473">
    <property type="entry name" value="A2M/Complement_sys"/>
</dbReference>
<keyword evidence="4" id="KW-1185">Reference proteome</keyword>
<dbReference type="Ensembl" id="ENSECRT00000022809.1">
    <property type="protein sequence ID" value="ENSECRP00000022335.1"/>
    <property type="gene ID" value="ENSECRG00000014999.1"/>
</dbReference>
<dbReference type="GO" id="GO:0004866">
    <property type="term" value="F:endopeptidase inhibitor activity"/>
    <property type="evidence" value="ECO:0007669"/>
    <property type="project" value="InterPro"/>
</dbReference>
<name>A0A8C4SUC3_ERPCA</name>
<dbReference type="Gene3D" id="2.60.40.690">
    <property type="entry name" value="Alpha-macroglobulin, receptor-binding domain"/>
    <property type="match status" value="1"/>
</dbReference>
<dbReference type="Pfam" id="PF01835">
    <property type="entry name" value="MG2"/>
    <property type="match status" value="1"/>
</dbReference>
<dbReference type="SUPFAM" id="SSF49410">
    <property type="entry name" value="Alpha-macroglobulin receptor domain"/>
    <property type="match status" value="1"/>
</dbReference>
<evidence type="ECO:0000259" key="2">
    <source>
        <dbReference type="SMART" id="SM01361"/>
    </source>
</evidence>
<reference evidence="3" key="3">
    <citation type="submission" date="2025-09" db="UniProtKB">
        <authorList>
            <consortium name="Ensembl"/>
        </authorList>
    </citation>
    <scope>IDENTIFICATION</scope>
</reference>
<dbReference type="InterPro" id="IPR002890">
    <property type="entry name" value="MG2"/>
</dbReference>
<keyword evidence="1" id="KW-1133">Transmembrane helix</keyword>
<dbReference type="InterPro" id="IPR009048">
    <property type="entry name" value="A-macroglobulin_rcpt-bd"/>
</dbReference>
<dbReference type="Pfam" id="PF07677">
    <property type="entry name" value="A2M_recep"/>
    <property type="match status" value="1"/>
</dbReference>
<dbReference type="SMART" id="SM01361">
    <property type="entry name" value="A2M_recep"/>
    <property type="match status" value="1"/>
</dbReference>
<dbReference type="GO" id="GO:0005576">
    <property type="term" value="C:extracellular region"/>
    <property type="evidence" value="ECO:0007669"/>
    <property type="project" value="InterPro"/>
</dbReference>
<evidence type="ECO:0000313" key="4">
    <source>
        <dbReference type="Proteomes" id="UP000694620"/>
    </source>
</evidence>
<dbReference type="PANTHER" id="PTHR11412:SF171">
    <property type="entry name" value="PREGNANCY ZONE PROTEIN-LIKE PROTEIN"/>
    <property type="match status" value="1"/>
</dbReference>
<protein>
    <recommendedName>
        <fullName evidence="2">Alpha-macroglobulin receptor-binding domain-containing protein</fullName>
    </recommendedName>
</protein>
<evidence type="ECO:0000313" key="3">
    <source>
        <dbReference type="Ensembl" id="ENSECRP00000022335.1"/>
    </source>
</evidence>
<sequence>DLHLMTTMWKVILLFCLSIFFPFVSCWYFRIYMVTIPHHIHGGTVEKVCAHLLQPNETITFTINLLMERRNLILLEETIKEKDFYKCFEFQVPMSNEFVGHIEVRLRGNSFEKKVLIAPFKSMTFIQTDKPIYKPGQTGTMLVLLIYYIYSFLTFLEAFCTDSRSNRIGQWLNISTNSGIVDLSYPTTSEAPLGKYILNAWQEQEITHQYAFEVKEYGEICTYICFMTNYTYSLYCVFLLQDTVMALQALSVYAAQTFKPNGSGTVTISSAQGFQTQFHLDQINRLLYQEKALLEIPGIYSIQAQGDACSFVQVSVFNPLHIDIVSHCVLILFRYDGNRDRTNMVIVNVKLLSGYDVDGVSISMVSVVQFRHAFKSHGMYYCIVLCFLQLLKRTPLTLQFTIQEGIAVKNIKPATVRIYDYYQTSKPLITSNANPSSFCLFLNIHTTLFGLIVA</sequence>
<reference evidence="3" key="1">
    <citation type="submission" date="2021-06" db="EMBL/GenBank/DDBJ databases">
        <authorList>
            <consortium name="Wellcome Sanger Institute Data Sharing"/>
        </authorList>
    </citation>
    <scope>NUCLEOTIDE SEQUENCE [LARGE SCALE GENOMIC DNA]</scope>
</reference>
<dbReference type="Gene3D" id="2.60.40.1930">
    <property type="match status" value="1"/>
</dbReference>